<dbReference type="Pfam" id="PF17170">
    <property type="entry name" value="DUF5128"/>
    <property type="match status" value="1"/>
</dbReference>
<organism evidence="1 2">
    <name type="scientific">Butyricimonas faecalis</name>
    <dbReference type="NCBI Taxonomy" id="2093856"/>
    <lineage>
        <taxon>Bacteria</taxon>
        <taxon>Pseudomonadati</taxon>
        <taxon>Bacteroidota</taxon>
        <taxon>Bacteroidia</taxon>
        <taxon>Bacteroidales</taxon>
        <taxon>Odoribacteraceae</taxon>
        <taxon>Butyricimonas</taxon>
    </lineage>
</organism>
<dbReference type="EMBL" id="CP032819">
    <property type="protein sequence ID" value="AZS28169.1"/>
    <property type="molecule type" value="Genomic_DNA"/>
</dbReference>
<accession>A0A3Q9ILX7</accession>
<dbReference type="RefSeq" id="WP_127074684.1">
    <property type="nucleotide sequence ID" value="NZ_CP032819.1"/>
</dbReference>
<gene>
    <name evidence="1" type="ORF">D8S85_00465</name>
</gene>
<evidence type="ECO:0000313" key="2">
    <source>
        <dbReference type="Proteomes" id="UP000270673"/>
    </source>
</evidence>
<name>A0A3Q9ILX7_9BACT</name>
<reference evidence="1 2" key="1">
    <citation type="submission" date="2018-10" db="EMBL/GenBank/DDBJ databases">
        <title>Butyricimonas faecalis sp. nov., isolated from human faeces and emended description of the genus Butyricimonas.</title>
        <authorList>
            <person name="Le Roy T."/>
            <person name="Van der Smissen P."/>
            <person name="Paquot A."/>
            <person name="Delzenne N."/>
            <person name="Muccioli G."/>
            <person name="Collet J.-F."/>
            <person name="Cani P.D."/>
        </authorList>
    </citation>
    <scope>NUCLEOTIDE SEQUENCE [LARGE SCALE GENOMIC DNA]</scope>
    <source>
        <strain evidence="1 2">H184</strain>
    </source>
</reference>
<dbReference type="OrthoDB" id="1037972at2"/>
<keyword evidence="2" id="KW-1185">Reference proteome</keyword>
<dbReference type="Proteomes" id="UP000270673">
    <property type="component" value="Chromosome"/>
</dbReference>
<dbReference type="PROSITE" id="PS51257">
    <property type="entry name" value="PROKAR_LIPOPROTEIN"/>
    <property type="match status" value="1"/>
</dbReference>
<dbReference type="AlphaFoldDB" id="A0A3Q9ILX7"/>
<protein>
    <submittedName>
        <fullName evidence="1">6-bladed beta-propeller</fullName>
    </submittedName>
</protein>
<evidence type="ECO:0000313" key="1">
    <source>
        <dbReference type="EMBL" id="AZS28169.1"/>
    </source>
</evidence>
<sequence length="379" mass="44781">MFERIHIIIFLMIFVSCKTNSQQGNINKKTLYSDLDHEHSIPTEKFFSKIEVIPLETQEKSIIRGIDKIMEYQSCIYILDRRQKAVLIFDGHGKFISKINSIGRAPDEFYILEDIEINTFRNTLECLDPMGKILTYDLMGNYLSTIYLPHPPMAYHYLHVLNQDSILLYTNPTRDNDYTFRIFSRQQDTIITQFSKQKKIITGECKLPVQIYKERLYFTQAFNNETYQISKDTLLFAYEWNFGKYTYNLSKMKLPDLTTPEEQIKFYNEVMYSPKIPYTFNLNSQNDQYYYCSLFMKNKMLHVFYNKATKETTVFSTTKEKIGIYPFYMDNEKIIGMTDEDLMPIASLIDAKSACITNPEALTDRTENSNPVLVKYYFK</sequence>
<proteinExistence type="predicted"/>
<dbReference type="KEGG" id="buy:D8S85_00465"/>